<evidence type="ECO:0000313" key="11">
    <source>
        <dbReference type="Proteomes" id="UP000244870"/>
    </source>
</evidence>
<dbReference type="InterPro" id="IPR023232">
    <property type="entry name" value="Glyco_hydro_2_AS"/>
</dbReference>
<dbReference type="InterPro" id="IPR050347">
    <property type="entry name" value="Bact_Beta-galactosidase"/>
</dbReference>
<comment type="catalytic activity">
    <reaction evidence="1">
        <text>Hydrolysis of terminal non-reducing beta-D-galactose residues in beta-D-galactosides.</text>
        <dbReference type="EC" id="3.2.1.23"/>
    </reaction>
</comment>
<evidence type="ECO:0000256" key="2">
    <source>
        <dbReference type="ARBA" id="ARBA00007401"/>
    </source>
</evidence>
<dbReference type="InterPro" id="IPR006102">
    <property type="entry name" value="Ig-like_GH2"/>
</dbReference>
<dbReference type="GO" id="GO:0005990">
    <property type="term" value="P:lactose catabolic process"/>
    <property type="evidence" value="ECO:0007669"/>
    <property type="project" value="TreeGrafter"/>
</dbReference>
<dbReference type="PRINTS" id="PR00132">
    <property type="entry name" value="GLHYDRLASE2"/>
</dbReference>
<dbReference type="InterPro" id="IPR006101">
    <property type="entry name" value="Glyco_hydro_2"/>
</dbReference>
<dbReference type="Pfam" id="PF00703">
    <property type="entry name" value="Glyco_hydro_2"/>
    <property type="match status" value="1"/>
</dbReference>
<protein>
    <recommendedName>
        <fullName evidence="3">beta-galactosidase</fullName>
        <ecNumber evidence="3">3.2.1.23</ecNumber>
    </recommendedName>
</protein>
<dbReference type="InterPro" id="IPR036156">
    <property type="entry name" value="Beta-gal/glucu_dom_sf"/>
</dbReference>
<evidence type="ECO:0000256" key="6">
    <source>
        <dbReference type="RuleBase" id="RU361154"/>
    </source>
</evidence>
<dbReference type="PANTHER" id="PTHR46323">
    <property type="entry name" value="BETA-GALACTOSIDASE"/>
    <property type="match status" value="1"/>
</dbReference>
<dbReference type="SUPFAM" id="SSF49785">
    <property type="entry name" value="Galactose-binding domain-like"/>
    <property type="match status" value="1"/>
</dbReference>
<dbReference type="PROSITE" id="PS00719">
    <property type="entry name" value="GLYCOSYL_HYDROL_F2_1"/>
    <property type="match status" value="1"/>
</dbReference>
<dbReference type="InterPro" id="IPR023230">
    <property type="entry name" value="Glyco_hydro_2_CS"/>
</dbReference>
<dbReference type="InterPro" id="IPR006104">
    <property type="entry name" value="Glyco_hydro_2_N"/>
</dbReference>
<dbReference type="EMBL" id="CP020928">
    <property type="protein sequence ID" value="AWF95522.1"/>
    <property type="molecule type" value="Genomic_DNA"/>
</dbReference>
<dbReference type="SUPFAM" id="SSF49303">
    <property type="entry name" value="beta-Galactosidase/glucuronidase domain"/>
    <property type="match status" value="1"/>
</dbReference>
<sequence length="636" mass="72340">MIGGIMEASLAWLDDPTVFRVGKLPARSDHTVYESASAYRNGAQRLRQSLDGTWGFHYGETPQHRTPAFFEPKNQIARQNFTSIQVPGHIQLQGFGQIQYINTLYPWDGQVYRRPPMIDEDETSYPGIFSEASDNPVGEYTRTFEVPEYFTNRTVRLQFEGVEQAMYVWVNGHFVGYSEDSFSRAEFDITSYLVSGENFLAVAVYKLSTAAFLEDQDMFRFSGIFRSVWLEASALVDIQDVSFVPSVTGNVGKVTGTVTVQHAGLIDARLEAVVIGPDNQVVATTQRPLANDEVIFELSVPEVQVWSHQSPTLYEMQLTIRAADGAELAFVPYRIGFRTLSVTDEQQIQLNGRRLFLNGVNRHEWHPIRGRALTVADMAEDVALFKKFHINAVRTSHYPNQMAWYFMMDEAGVYVMAETNLESHGTWQKMGAVEPSVNVPGSHSAWREVVLDRARSNYEQFKNHVSILFWSLGNESYAGENIAAMNAFYKEHDKTRLTHYEGVFHNRQFNAVISDVESRMYASPADILAYLQQKPVKPYLNCEFMHSMGNSVGGFDEYMALYNQSPAYTGGFVWDYVDQALWQRDAITGEQVLSYGGDFNDRHSDYEFSGNGLFFADRQPKPALQEVAYYYEQFDN</sequence>
<accession>A0A2S1KR83</accession>
<evidence type="ECO:0000256" key="3">
    <source>
        <dbReference type="ARBA" id="ARBA00012756"/>
    </source>
</evidence>
<evidence type="ECO:0000256" key="1">
    <source>
        <dbReference type="ARBA" id="ARBA00001412"/>
    </source>
</evidence>
<gene>
    <name evidence="10" type="ORF">B6254_1116</name>
</gene>
<evidence type="ECO:0000313" key="10">
    <source>
        <dbReference type="EMBL" id="AWF95522.1"/>
    </source>
</evidence>
<dbReference type="InterPro" id="IPR006103">
    <property type="entry name" value="Glyco_hydro_2_cat"/>
</dbReference>
<name>A0A2S1KR83_9LACO</name>
<dbReference type="GO" id="GO:0004565">
    <property type="term" value="F:beta-galactosidase activity"/>
    <property type="evidence" value="ECO:0007669"/>
    <property type="project" value="UniProtKB-EC"/>
</dbReference>
<dbReference type="InterPro" id="IPR008979">
    <property type="entry name" value="Galactose-bd-like_sf"/>
</dbReference>
<reference evidence="10 11" key="1">
    <citation type="submission" date="2017-04" db="EMBL/GenBank/DDBJ databases">
        <title>Weissella cibaria strain m2 complete genome.</title>
        <authorList>
            <person name="Pan Q."/>
            <person name="Tan M."/>
            <person name="Yao F."/>
            <person name="Su S."/>
        </authorList>
    </citation>
    <scope>NUCLEOTIDE SEQUENCE [LARGE SCALE GENOMIC DNA]</scope>
    <source>
        <strain evidence="10 11">M2</strain>
    </source>
</reference>
<dbReference type="Pfam" id="PF02837">
    <property type="entry name" value="Glyco_hydro_2_N"/>
    <property type="match status" value="1"/>
</dbReference>
<feature type="domain" description="Glycoside hydrolase family 2 catalytic" evidence="8">
    <location>
        <begin position="342"/>
        <end position="635"/>
    </location>
</feature>
<dbReference type="GO" id="GO:0009341">
    <property type="term" value="C:beta-galactosidase complex"/>
    <property type="evidence" value="ECO:0007669"/>
    <property type="project" value="TreeGrafter"/>
</dbReference>
<evidence type="ECO:0000259" key="7">
    <source>
        <dbReference type="Pfam" id="PF00703"/>
    </source>
</evidence>
<proteinExistence type="inferred from homology"/>
<feature type="domain" description="Glycoside hydrolase family 2 immunoglobulin-like beta-sandwich" evidence="7">
    <location>
        <begin position="237"/>
        <end position="338"/>
    </location>
</feature>
<evidence type="ECO:0000256" key="4">
    <source>
        <dbReference type="ARBA" id="ARBA00022801"/>
    </source>
</evidence>
<dbReference type="Gene3D" id="3.20.20.80">
    <property type="entry name" value="Glycosidases"/>
    <property type="match status" value="1"/>
</dbReference>
<evidence type="ECO:0000259" key="8">
    <source>
        <dbReference type="Pfam" id="PF02836"/>
    </source>
</evidence>
<dbReference type="Gene3D" id="2.60.120.260">
    <property type="entry name" value="Galactose-binding domain-like"/>
    <property type="match status" value="1"/>
</dbReference>
<dbReference type="InterPro" id="IPR017853">
    <property type="entry name" value="GH"/>
</dbReference>
<dbReference type="EC" id="3.2.1.23" evidence="3"/>
<keyword evidence="4 6" id="KW-0378">Hydrolase</keyword>
<dbReference type="InterPro" id="IPR013783">
    <property type="entry name" value="Ig-like_fold"/>
</dbReference>
<dbReference type="Proteomes" id="UP000244870">
    <property type="component" value="Chromosome"/>
</dbReference>
<dbReference type="PANTHER" id="PTHR46323:SF2">
    <property type="entry name" value="BETA-GALACTOSIDASE"/>
    <property type="match status" value="1"/>
</dbReference>
<dbReference type="SUPFAM" id="SSF51445">
    <property type="entry name" value="(Trans)glycosidases"/>
    <property type="match status" value="1"/>
</dbReference>
<evidence type="ECO:0000256" key="5">
    <source>
        <dbReference type="ARBA" id="ARBA00023295"/>
    </source>
</evidence>
<dbReference type="PROSITE" id="PS00608">
    <property type="entry name" value="GLYCOSYL_HYDROL_F2_2"/>
    <property type="match status" value="1"/>
</dbReference>
<keyword evidence="5 6" id="KW-0326">Glycosidase</keyword>
<dbReference type="AlphaFoldDB" id="A0A2S1KR83"/>
<organism evidence="10 11">
    <name type="scientific">Weissella cibaria</name>
    <dbReference type="NCBI Taxonomy" id="137591"/>
    <lineage>
        <taxon>Bacteria</taxon>
        <taxon>Bacillati</taxon>
        <taxon>Bacillota</taxon>
        <taxon>Bacilli</taxon>
        <taxon>Lactobacillales</taxon>
        <taxon>Lactobacillaceae</taxon>
        <taxon>Weissella</taxon>
    </lineage>
</organism>
<dbReference type="Gene3D" id="2.60.40.10">
    <property type="entry name" value="Immunoglobulins"/>
    <property type="match status" value="1"/>
</dbReference>
<feature type="domain" description="Glycosyl hydrolases family 2 sugar binding" evidence="9">
    <location>
        <begin position="48"/>
        <end position="230"/>
    </location>
</feature>
<comment type="similarity">
    <text evidence="2 6">Belongs to the glycosyl hydrolase 2 family.</text>
</comment>
<dbReference type="Pfam" id="PF02836">
    <property type="entry name" value="Glyco_hydro_2_C"/>
    <property type="match status" value="1"/>
</dbReference>
<evidence type="ECO:0000259" key="9">
    <source>
        <dbReference type="Pfam" id="PF02837"/>
    </source>
</evidence>